<dbReference type="PANTHER" id="PTHR30026">
    <property type="entry name" value="OUTER MEMBRANE PROTEIN TOLC"/>
    <property type="match status" value="1"/>
</dbReference>
<organism evidence="9 10">
    <name type="scientific">Tsuneonella suprasediminis</name>
    <dbReference type="NCBI Taxonomy" id="2306996"/>
    <lineage>
        <taxon>Bacteria</taxon>
        <taxon>Pseudomonadati</taxon>
        <taxon>Pseudomonadota</taxon>
        <taxon>Alphaproteobacteria</taxon>
        <taxon>Sphingomonadales</taxon>
        <taxon>Erythrobacteraceae</taxon>
        <taxon>Tsuneonella</taxon>
    </lineage>
</organism>
<keyword evidence="10" id="KW-1185">Reference proteome</keyword>
<dbReference type="PANTHER" id="PTHR30026:SF22">
    <property type="entry name" value="OUTER MEMBRANE EFFLUX PROTEIN"/>
    <property type="match status" value="1"/>
</dbReference>
<evidence type="ECO:0000256" key="8">
    <source>
        <dbReference type="SAM" id="SignalP"/>
    </source>
</evidence>
<accession>A0A419R1N4</accession>
<keyword evidence="8" id="KW-0732">Signal</keyword>
<evidence type="ECO:0000256" key="4">
    <source>
        <dbReference type="ARBA" id="ARBA00022452"/>
    </source>
</evidence>
<dbReference type="Proteomes" id="UP000284322">
    <property type="component" value="Unassembled WGS sequence"/>
</dbReference>
<name>A0A419R1N4_9SPHN</name>
<dbReference type="InterPro" id="IPR003423">
    <property type="entry name" value="OMP_efflux"/>
</dbReference>
<dbReference type="Pfam" id="PF02321">
    <property type="entry name" value="OEP"/>
    <property type="match status" value="2"/>
</dbReference>
<dbReference type="InterPro" id="IPR051906">
    <property type="entry name" value="TolC-like"/>
</dbReference>
<dbReference type="EMBL" id="RAHJ01000018">
    <property type="protein sequence ID" value="RJX67878.1"/>
    <property type="molecule type" value="Genomic_DNA"/>
</dbReference>
<evidence type="ECO:0000256" key="1">
    <source>
        <dbReference type="ARBA" id="ARBA00004442"/>
    </source>
</evidence>
<keyword evidence="6" id="KW-0472">Membrane</keyword>
<keyword evidence="4" id="KW-1134">Transmembrane beta strand</keyword>
<feature type="signal peptide" evidence="8">
    <location>
        <begin position="1"/>
        <end position="28"/>
    </location>
</feature>
<dbReference type="Gene3D" id="1.20.1600.10">
    <property type="entry name" value="Outer membrane efflux proteins (OEP)"/>
    <property type="match status" value="1"/>
</dbReference>
<comment type="subcellular location">
    <subcellularLocation>
        <location evidence="1">Cell outer membrane</location>
    </subcellularLocation>
</comment>
<dbReference type="GO" id="GO:1990281">
    <property type="term" value="C:efflux pump complex"/>
    <property type="evidence" value="ECO:0007669"/>
    <property type="project" value="TreeGrafter"/>
</dbReference>
<sequence length="432" mass="43947">MRIVFPRSPSAALPSVALAVALASAALATPVAAETLDETLAAALAHSPAIEAAQARADAADAAVAQARAERNPSASVQGQIGYGRIDPRGFFGLQAENVTPRVAQVGAEMPLFTGGRIGAAVAQAQAGREMAAIGADAAALNLRLQVIAAYTQALAAQQQVASYGAMIDTLQEAVRHSQLMFKVGSATSTDVAQAEARLAEAEAGRAGAKGALNEAQARLSALAGRPIAPDTALPPPPVVPASAEQAATLAAADNPQVAQARKAADMAGAGVRAAKAERMPTVGAYAEASSVRDQFFPGYAADSASVGLRGEWKFFTGGRVGAKVDKAEAEARAAAADARLAEQGVRIQAVQGFEAVQSARAMLAAAEKRATATQEALRGTRLEVKAGAKPQLALLDATREALSAESARIAAQGQLLTAAYTLRSVTGMEQQ</sequence>
<gene>
    <name evidence="9" type="ORF">D6858_07910</name>
</gene>
<dbReference type="RefSeq" id="WP_120108811.1">
    <property type="nucleotide sequence ID" value="NZ_RAHJ01000018.1"/>
</dbReference>
<feature type="chain" id="PRO_5019523035" evidence="8">
    <location>
        <begin position="29"/>
        <end position="432"/>
    </location>
</feature>
<evidence type="ECO:0000256" key="5">
    <source>
        <dbReference type="ARBA" id="ARBA00022692"/>
    </source>
</evidence>
<comment type="caution">
    <text evidence="9">The sequence shown here is derived from an EMBL/GenBank/DDBJ whole genome shotgun (WGS) entry which is preliminary data.</text>
</comment>
<dbReference type="SUPFAM" id="SSF56954">
    <property type="entry name" value="Outer membrane efflux proteins (OEP)"/>
    <property type="match status" value="1"/>
</dbReference>
<dbReference type="OrthoDB" id="7424012at2"/>
<evidence type="ECO:0000256" key="7">
    <source>
        <dbReference type="ARBA" id="ARBA00023237"/>
    </source>
</evidence>
<reference evidence="9 10" key="1">
    <citation type="submission" date="2018-09" db="EMBL/GenBank/DDBJ databases">
        <title>Altererythrobacter sp.Ery1 and Ery12, the genome sequencing of novel strains in genus Alterythrobacter.</title>
        <authorList>
            <person name="Cheng H."/>
            <person name="Wu Y.-H."/>
            <person name="Fang C."/>
            <person name="Xu X.-W."/>
        </authorList>
    </citation>
    <scope>NUCLEOTIDE SEQUENCE [LARGE SCALE GENOMIC DNA]</scope>
    <source>
        <strain evidence="9 10">Ery12</strain>
    </source>
</reference>
<dbReference type="GO" id="GO:0015288">
    <property type="term" value="F:porin activity"/>
    <property type="evidence" value="ECO:0007669"/>
    <property type="project" value="TreeGrafter"/>
</dbReference>
<evidence type="ECO:0000256" key="6">
    <source>
        <dbReference type="ARBA" id="ARBA00023136"/>
    </source>
</evidence>
<keyword evidence="3" id="KW-0813">Transport</keyword>
<protein>
    <submittedName>
        <fullName evidence="9">TolC family protein</fullName>
    </submittedName>
</protein>
<keyword evidence="7" id="KW-0998">Cell outer membrane</keyword>
<dbReference type="GO" id="GO:0015562">
    <property type="term" value="F:efflux transmembrane transporter activity"/>
    <property type="evidence" value="ECO:0007669"/>
    <property type="project" value="InterPro"/>
</dbReference>
<evidence type="ECO:0000256" key="3">
    <source>
        <dbReference type="ARBA" id="ARBA00022448"/>
    </source>
</evidence>
<evidence type="ECO:0000313" key="10">
    <source>
        <dbReference type="Proteomes" id="UP000284322"/>
    </source>
</evidence>
<dbReference type="GO" id="GO:0009279">
    <property type="term" value="C:cell outer membrane"/>
    <property type="evidence" value="ECO:0007669"/>
    <property type="project" value="UniProtKB-SubCell"/>
</dbReference>
<comment type="similarity">
    <text evidence="2">Belongs to the outer membrane factor (OMF) (TC 1.B.17) family.</text>
</comment>
<keyword evidence="5" id="KW-0812">Transmembrane</keyword>
<evidence type="ECO:0000256" key="2">
    <source>
        <dbReference type="ARBA" id="ARBA00007613"/>
    </source>
</evidence>
<proteinExistence type="inferred from homology"/>
<evidence type="ECO:0000313" key="9">
    <source>
        <dbReference type="EMBL" id="RJX67878.1"/>
    </source>
</evidence>
<dbReference type="AlphaFoldDB" id="A0A419R1N4"/>